<accession>A0ABQ9G4R8</accession>
<evidence type="ECO:0000313" key="2">
    <source>
        <dbReference type="Proteomes" id="UP001159363"/>
    </source>
</evidence>
<proteinExistence type="predicted"/>
<reference evidence="1 2" key="1">
    <citation type="submission" date="2023-02" db="EMBL/GenBank/DDBJ databases">
        <title>LHISI_Scaffold_Assembly.</title>
        <authorList>
            <person name="Stuart O.P."/>
            <person name="Cleave R."/>
            <person name="Magrath M.J.L."/>
            <person name="Mikheyev A.S."/>
        </authorList>
    </citation>
    <scope>NUCLEOTIDE SEQUENCE [LARGE SCALE GENOMIC DNA]</scope>
    <source>
        <strain evidence="1">Daus_M_001</strain>
        <tissue evidence="1">Leg muscle</tissue>
    </source>
</reference>
<sequence>MYSLRNGGVMAEAADEQTLRKIQTASKIRSLGLKLEKPCHRGPKIMVYDMPRELDNERELMETFHQQNFGDSGVSLDTLKRDMGLAVVTSEMVKLAEETMLDVVLFQEPYVLHN</sequence>
<organism evidence="1 2">
    <name type="scientific">Dryococelus australis</name>
    <dbReference type="NCBI Taxonomy" id="614101"/>
    <lineage>
        <taxon>Eukaryota</taxon>
        <taxon>Metazoa</taxon>
        <taxon>Ecdysozoa</taxon>
        <taxon>Arthropoda</taxon>
        <taxon>Hexapoda</taxon>
        <taxon>Insecta</taxon>
        <taxon>Pterygota</taxon>
        <taxon>Neoptera</taxon>
        <taxon>Polyneoptera</taxon>
        <taxon>Phasmatodea</taxon>
        <taxon>Verophasmatodea</taxon>
        <taxon>Anareolatae</taxon>
        <taxon>Phasmatidae</taxon>
        <taxon>Eurycanthinae</taxon>
        <taxon>Dryococelus</taxon>
    </lineage>
</organism>
<name>A0ABQ9G4R8_9NEOP</name>
<dbReference type="Proteomes" id="UP001159363">
    <property type="component" value="Chromosome 16"/>
</dbReference>
<gene>
    <name evidence="1" type="ORF">PR048_033563</name>
</gene>
<keyword evidence="2" id="KW-1185">Reference proteome</keyword>
<dbReference type="EMBL" id="JARBHB010000017">
    <property type="protein sequence ID" value="KAJ8866039.1"/>
    <property type="molecule type" value="Genomic_DNA"/>
</dbReference>
<evidence type="ECO:0000313" key="1">
    <source>
        <dbReference type="EMBL" id="KAJ8866039.1"/>
    </source>
</evidence>
<protein>
    <submittedName>
        <fullName evidence="1">Uncharacterized protein</fullName>
    </submittedName>
</protein>
<comment type="caution">
    <text evidence="1">The sequence shown here is derived from an EMBL/GenBank/DDBJ whole genome shotgun (WGS) entry which is preliminary data.</text>
</comment>